<dbReference type="InterPro" id="IPR050415">
    <property type="entry name" value="MRET"/>
</dbReference>
<dbReference type="PANTHER" id="PTHR47354">
    <property type="entry name" value="NADH OXIDOREDUCTASE HCR"/>
    <property type="match status" value="1"/>
</dbReference>
<feature type="domain" description="FAD-binding FR-type" evidence="14">
    <location>
        <begin position="231"/>
        <end position="331"/>
    </location>
</feature>
<evidence type="ECO:0000256" key="7">
    <source>
        <dbReference type="ARBA" id="ARBA00022827"/>
    </source>
</evidence>
<dbReference type="EMBL" id="CP035493">
    <property type="protein sequence ID" value="QAY71371.1"/>
    <property type="molecule type" value="Genomic_DNA"/>
</dbReference>
<dbReference type="InterPro" id="IPR039261">
    <property type="entry name" value="FNR_nucleotide-bd"/>
</dbReference>
<feature type="transmembrane region" description="Helical" evidence="13">
    <location>
        <begin position="205"/>
        <end position="226"/>
    </location>
</feature>
<evidence type="ECO:0000256" key="11">
    <source>
        <dbReference type="ARBA" id="ARBA00023014"/>
    </source>
</evidence>
<keyword evidence="11" id="KW-0411">Iron-sulfur</keyword>
<feature type="transmembrane region" description="Helical" evidence="13">
    <location>
        <begin position="64"/>
        <end position="83"/>
    </location>
</feature>
<gene>
    <name evidence="15" type="ORF">ET471_16140</name>
</gene>
<evidence type="ECO:0000256" key="5">
    <source>
        <dbReference type="ARBA" id="ARBA00022714"/>
    </source>
</evidence>
<keyword evidence="16" id="KW-1185">Reference proteome</keyword>
<dbReference type="GO" id="GO:0016020">
    <property type="term" value="C:membrane"/>
    <property type="evidence" value="ECO:0007669"/>
    <property type="project" value="UniProtKB-SubCell"/>
</dbReference>
<evidence type="ECO:0000256" key="3">
    <source>
        <dbReference type="ARBA" id="ARBA00022630"/>
    </source>
</evidence>
<name>A0A4V0YGI9_9MICO</name>
<feature type="transmembrane region" description="Helical" evidence="13">
    <location>
        <begin position="21"/>
        <end position="44"/>
    </location>
</feature>
<dbReference type="RefSeq" id="WP_129189991.1">
    <property type="nucleotide sequence ID" value="NZ_CP035493.1"/>
</dbReference>
<dbReference type="Pfam" id="PF01794">
    <property type="entry name" value="Ferric_reduct"/>
    <property type="match status" value="1"/>
</dbReference>
<dbReference type="Gene3D" id="3.40.50.80">
    <property type="entry name" value="Nucleotide-binding domain of ferredoxin-NADP reductase (FNR) module"/>
    <property type="match status" value="1"/>
</dbReference>
<feature type="transmembrane region" description="Helical" evidence="13">
    <location>
        <begin position="143"/>
        <end position="161"/>
    </location>
</feature>
<evidence type="ECO:0000256" key="8">
    <source>
        <dbReference type="ARBA" id="ARBA00022989"/>
    </source>
</evidence>
<dbReference type="GO" id="GO:0016491">
    <property type="term" value="F:oxidoreductase activity"/>
    <property type="evidence" value="ECO:0007669"/>
    <property type="project" value="UniProtKB-KW"/>
</dbReference>
<keyword evidence="6" id="KW-0479">Metal-binding</keyword>
<sequence length="467" mass="50437">MTSTAVARGHLRTGTRSTRRWWRAGAQAVVWVTSLVVAVTWLHGGGLASLAAGGGEAVTALGRLAGLTSANLLLYQVLLMARVPVFERGLGRDALVRAHRTTGFWSFWLLLAHVFLVTVGYAATGGVGAWTQLWDFVVTYPGMLLATAGSVLLVAVVALSVRAARRRLRYESWHLLHLYAYLGVGLAVPHQLWNGGDLLVSLPLTVYWWTLWALALACVLAFRVAVPLVRSARHQLRVAAVTPDGDRGLRVLLTGRRLERLGTRAGQHFVFRFLDGPGWTRGHPFSVALAPGPHGLALAVRVVGDGTSRLATLRPGTRVLVEGPFGTMTGESRRARHLLMLGAGAGVAPLVALLQEQPWAGGEATLVTRDSRPDDALLTGPLAELVERRGLRWFRLDGPRAPQGPAWLPAAYGAWSGPELLRGVVGRDLGDHDVYLCGPLPWMDAVRRDLAALRVPAARIHAESFDV</sequence>
<dbReference type="KEGG" id="xya:ET471_16140"/>
<evidence type="ECO:0000256" key="10">
    <source>
        <dbReference type="ARBA" id="ARBA00023004"/>
    </source>
</evidence>
<keyword evidence="12 13" id="KW-0472">Membrane</keyword>
<evidence type="ECO:0000256" key="9">
    <source>
        <dbReference type="ARBA" id="ARBA00023002"/>
    </source>
</evidence>
<dbReference type="AlphaFoldDB" id="A0A4V0YGI9"/>
<dbReference type="InterPro" id="IPR013130">
    <property type="entry name" value="Fe3_Rdtase_TM_dom"/>
</dbReference>
<dbReference type="GO" id="GO:0046872">
    <property type="term" value="F:metal ion binding"/>
    <property type="evidence" value="ECO:0007669"/>
    <property type="project" value="UniProtKB-KW"/>
</dbReference>
<proteinExistence type="predicted"/>
<evidence type="ECO:0000256" key="6">
    <source>
        <dbReference type="ARBA" id="ARBA00022723"/>
    </source>
</evidence>
<dbReference type="SUPFAM" id="SSF63380">
    <property type="entry name" value="Riboflavin synthase domain-like"/>
    <property type="match status" value="1"/>
</dbReference>
<evidence type="ECO:0000256" key="2">
    <source>
        <dbReference type="ARBA" id="ARBA00004141"/>
    </source>
</evidence>
<accession>A0A4V0YGI9</accession>
<keyword evidence="8 13" id="KW-1133">Transmembrane helix</keyword>
<keyword evidence="7" id="KW-0274">FAD</keyword>
<comment type="subcellular location">
    <subcellularLocation>
        <location evidence="2">Membrane</location>
        <topology evidence="2">Multi-pass membrane protein</topology>
    </subcellularLocation>
</comment>
<protein>
    <submittedName>
        <fullName evidence="15">Oxidoreductase</fullName>
    </submittedName>
</protein>
<dbReference type="Gene3D" id="2.40.30.10">
    <property type="entry name" value="Translation factors"/>
    <property type="match status" value="1"/>
</dbReference>
<evidence type="ECO:0000313" key="15">
    <source>
        <dbReference type="EMBL" id="QAY71371.1"/>
    </source>
</evidence>
<evidence type="ECO:0000256" key="4">
    <source>
        <dbReference type="ARBA" id="ARBA00022692"/>
    </source>
</evidence>
<feature type="transmembrane region" description="Helical" evidence="13">
    <location>
        <begin position="173"/>
        <end position="193"/>
    </location>
</feature>
<keyword evidence="5" id="KW-0001">2Fe-2S</keyword>
<dbReference type="GO" id="GO:0051537">
    <property type="term" value="F:2 iron, 2 sulfur cluster binding"/>
    <property type="evidence" value="ECO:0007669"/>
    <property type="project" value="UniProtKB-KW"/>
</dbReference>
<organism evidence="15 16">
    <name type="scientific">Xylanimonas protaetiae</name>
    <dbReference type="NCBI Taxonomy" id="2509457"/>
    <lineage>
        <taxon>Bacteria</taxon>
        <taxon>Bacillati</taxon>
        <taxon>Actinomycetota</taxon>
        <taxon>Actinomycetes</taxon>
        <taxon>Micrococcales</taxon>
        <taxon>Promicromonosporaceae</taxon>
        <taxon>Xylanimonas</taxon>
    </lineage>
</organism>
<keyword evidence="9" id="KW-0560">Oxidoreductase</keyword>
<evidence type="ECO:0000256" key="13">
    <source>
        <dbReference type="SAM" id="Phobius"/>
    </source>
</evidence>
<dbReference type="PANTHER" id="PTHR47354:SF8">
    <property type="entry name" value="1,2-PHENYLACETYL-COA EPOXIDASE, SUBUNIT E"/>
    <property type="match status" value="1"/>
</dbReference>
<evidence type="ECO:0000313" key="16">
    <source>
        <dbReference type="Proteomes" id="UP000292118"/>
    </source>
</evidence>
<keyword evidence="10" id="KW-0408">Iron</keyword>
<evidence type="ECO:0000259" key="14">
    <source>
        <dbReference type="PROSITE" id="PS51384"/>
    </source>
</evidence>
<keyword evidence="4 13" id="KW-0812">Transmembrane</keyword>
<evidence type="ECO:0000256" key="1">
    <source>
        <dbReference type="ARBA" id="ARBA00001974"/>
    </source>
</evidence>
<dbReference type="GO" id="GO:0050660">
    <property type="term" value="F:flavin adenine dinucleotide binding"/>
    <property type="evidence" value="ECO:0007669"/>
    <property type="project" value="TreeGrafter"/>
</dbReference>
<evidence type="ECO:0000256" key="12">
    <source>
        <dbReference type="ARBA" id="ARBA00023136"/>
    </source>
</evidence>
<dbReference type="SUPFAM" id="SSF52343">
    <property type="entry name" value="Ferredoxin reductase-like, C-terminal NADP-linked domain"/>
    <property type="match status" value="1"/>
</dbReference>
<dbReference type="PROSITE" id="PS51384">
    <property type="entry name" value="FAD_FR"/>
    <property type="match status" value="1"/>
</dbReference>
<feature type="transmembrane region" description="Helical" evidence="13">
    <location>
        <begin position="104"/>
        <end position="123"/>
    </location>
</feature>
<dbReference type="InterPro" id="IPR017938">
    <property type="entry name" value="Riboflavin_synthase-like_b-brl"/>
</dbReference>
<keyword evidence="3" id="KW-0285">Flavoprotein</keyword>
<dbReference type="InterPro" id="IPR017927">
    <property type="entry name" value="FAD-bd_FR_type"/>
</dbReference>
<reference evidence="15 16" key="1">
    <citation type="submission" date="2019-01" db="EMBL/GenBank/DDBJ databases">
        <title>Genome sequencing of strain FW10M-9.</title>
        <authorList>
            <person name="Heo J."/>
            <person name="Kim S.-J."/>
            <person name="Kim J.-S."/>
            <person name="Hong S.-B."/>
            <person name="Kwon S.-W."/>
        </authorList>
    </citation>
    <scope>NUCLEOTIDE SEQUENCE [LARGE SCALE GENOMIC DNA]</scope>
    <source>
        <strain evidence="15 16">FW10M-9</strain>
    </source>
</reference>
<comment type="cofactor">
    <cofactor evidence="1">
        <name>FAD</name>
        <dbReference type="ChEBI" id="CHEBI:57692"/>
    </cofactor>
</comment>
<dbReference type="Proteomes" id="UP000292118">
    <property type="component" value="Chromosome"/>
</dbReference>
<dbReference type="OrthoDB" id="9801223at2"/>